<protein>
    <submittedName>
        <fullName evidence="1">Uncharacterized protein</fullName>
    </submittedName>
</protein>
<dbReference type="EMBL" id="CP034549">
    <property type="protein sequence ID" value="AZQ44121.1"/>
    <property type="molecule type" value="Genomic_DNA"/>
</dbReference>
<name>A0A3S9MXZ5_9FLAO</name>
<proteinExistence type="predicted"/>
<evidence type="ECO:0000313" key="1">
    <source>
        <dbReference type="EMBL" id="AZQ44121.1"/>
    </source>
</evidence>
<reference evidence="1 2" key="1">
    <citation type="submission" date="2018-12" db="EMBL/GenBank/DDBJ databases">
        <title>Complete genome of Nonlabens sp. MJ115.</title>
        <authorList>
            <person name="Choi H.S."/>
            <person name="Jung J."/>
        </authorList>
    </citation>
    <scope>NUCLEOTIDE SEQUENCE [LARGE SCALE GENOMIC DNA]</scope>
    <source>
        <strain evidence="1 2">MJ115</strain>
    </source>
</reference>
<gene>
    <name evidence="1" type="ORF">EJ995_07705</name>
</gene>
<dbReference type="KEGG" id="noj:EJ995_07705"/>
<organism evidence="1 2">
    <name type="scientific">Nonlabens ponticola</name>
    <dbReference type="NCBI Taxonomy" id="2496866"/>
    <lineage>
        <taxon>Bacteria</taxon>
        <taxon>Pseudomonadati</taxon>
        <taxon>Bacteroidota</taxon>
        <taxon>Flavobacteriia</taxon>
        <taxon>Flavobacteriales</taxon>
        <taxon>Flavobacteriaceae</taxon>
        <taxon>Nonlabens</taxon>
    </lineage>
</organism>
<dbReference type="RefSeq" id="WP_126447245.1">
    <property type="nucleotide sequence ID" value="NZ_CP034549.1"/>
</dbReference>
<evidence type="ECO:0000313" key="2">
    <source>
        <dbReference type="Proteomes" id="UP000279600"/>
    </source>
</evidence>
<keyword evidence="2" id="KW-1185">Reference proteome</keyword>
<dbReference type="OrthoDB" id="7432683at2"/>
<dbReference type="AlphaFoldDB" id="A0A3S9MXZ5"/>
<sequence>MRDHLLNFENQCSEDWNSMSFSQEGKFCIKCSKSVVDLTHLSNAELRKRLAQENNFCGRLSQNELKTTLIDFPKGESPWFNYSKVAAGLVIISTLTNAHAIEAKKSNLPLEMCIHEENEVIGKTNFGVIETTVTIPINASVFNFKGLVVANDTGKPIENAKILLATKAKIIATYSSKNGSFELKIPKDLIKGNNVFRIIYSDAVNHEETSYGFESEDYVLTNKEIYEGHTFKANKVVHYLGGIGYYANAPDPSVYYKGKKIKYKTFDKALDGKSKKFDMSNKYYYYFEEEAGSALDDKSGFYGVYLVYDK</sequence>
<dbReference type="Proteomes" id="UP000279600">
    <property type="component" value="Chromosome"/>
</dbReference>
<accession>A0A3S9MXZ5</accession>